<feature type="transmembrane region" description="Helical" evidence="6">
    <location>
        <begin position="232"/>
        <end position="251"/>
    </location>
</feature>
<feature type="transmembrane region" description="Helical" evidence="6">
    <location>
        <begin position="419"/>
        <end position="437"/>
    </location>
</feature>
<dbReference type="PANTHER" id="PTHR30250">
    <property type="entry name" value="PST FAMILY PREDICTED COLANIC ACID TRANSPORTER"/>
    <property type="match status" value="1"/>
</dbReference>
<reference evidence="7 8" key="1">
    <citation type="submission" date="2018-04" db="EMBL/GenBank/DDBJ databases">
        <title>Marixanthomonas spongiae HN-E44 sp. nov., isolated from a marine sponge.</title>
        <authorList>
            <person name="Luo L."/>
            <person name="Zhuang L."/>
        </authorList>
    </citation>
    <scope>NUCLEOTIDE SEQUENCE [LARGE SCALE GENOMIC DNA]</scope>
    <source>
        <strain evidence="7 8">HN-E44</strain>
    </source>
</reference>
<dbReference type="EMBL" id="QEHR01000003">
    <property type="protein sequence ID" value="PVW15761.1"/>
    <property type="molecule type" value="Genomic_DNA"/>
</dbReference>
<keyword evidence="5 6" id="KW-0472">Membrane</keyword>
<keyword evidence="3 6" id="KW-0812">Transmembrane</keyword>
<evidence type="ECO:0000256" key="6">
    <source>
        <dbReference type="SAM" id="Phobius"/>
    </source>
</evidence>
<feature type="transmembrane region" description="Helical" evidence="6">
    <location>
        <begin position="152"/>
        <end position="177"/>
    </location>
</feature>
<evidence type="ECO:0000256" key="3">
    <source>
        <dbReference type="ARBA" id="ARBA00022692"/>
    </source>
</evidence>
<evidence type="ECO:0000313" key="7">
    <source>
        <dbReference type="EMBL" id="PVW15761.1"/>
    </source>
</evidence>
<keyword evidence="8" id="KW-1185">Reference proteome</keyword>
<feature type="transmembrane region" description="Helical" evidence="6">
    <location>
        <begin position="384"/>
        <end position="407"/>
    </location>
</feature>
<evidence type="ECO:0000256" key="2">
    <source>
        <dbReference type="ARBA" id="ARBA00022475"/>
    </source>
</evidence>
<dbReference type="Proteomes" id="UP000245962">
    <property type="component" value="Unassembled WGS sequence"/>
</dbReference>
<feature type="transmembrane region" description="Helical" evidence="6">
    <location>
        <begin position="292"/>
        <end position="312"/>
    </location>
</feature>
<comment type="subcellular location">
    <subcellularLocation>
        <location evidence="1">Cell membrane</location>
        <topology evidence="1">Multi-pass membrane protein</topology>
    </subcellularLocation>
</comment>
<keyword evidence="4 6" id="KW-1133">Transmembrane helix</keyword>
<evidence type="ECO:0000313" key="8">
    <source>
        <dbReference type="Proteomes" id="UP000245962"/>
    </source>
</evidence>
<feature type="transmembrane region" description="Helical" evidence="6">
    <location>
        <begin position="324"/>
        <end position="347"/>
    </location>
</feature>
<gene>
    <name evidence="7" type="ORF">DDV96_05695</name>
</gene>
<dbReference type="AlphaFoldDB" id="A0A2U0I3R5"/>
<comment type="caution">
    <text evidence="7">The sequence shown here is derived from an EMBL/GenBank/DDBJ whole genome shotgun (WGS) entry which is preliminary data.</text>
</comment>
<proteinExistence type="predicted"/>
<evidence type="ECO:0000256" key="5">
    <source>
        <dbReference type="ARBA" id="ARBA00023136"/>
    </source>
</evidence>
<feature type="transmembrane region" description="Helical" evidence="6">
    <location>
        <begin position="443"/>
        <end position="461"/>
    </location>
</feature>
<feature type="transmembrane region" description="Helical" evidence="6">
    <location>
        <begin position="77"/>
        <end position="100"/>
    </location>
</feature>
<keyword evidence="2" id="KW-1003">Cell membrane</keyword>
<feature type="transmembrane region" description="Helical" evidence="6">
    <location>
        <begin position="29"/>
        <end position="50"/>
    </location>
</feature>
<dbReference type="InterPro" id="IPR050833">
    <property type="entry name" value="Poly_Biosynth_Transport"/>
</dbReference>
<feature type="transmembrane region" description="Helical" evidence="6">
    <location>
        <begin position="359"/>
        <end position="378"/>
    </location>
</feature>
<evidence type="ECO:0000256" key="4">
    <source>
        <dbReference type="ARBA" id="ARBA00022989"/>
    </source>
</evidence>
<feature type="transmembrane region" description="Helical" evidence="6">
    <location>
        <begin position="106"/>
        <end position="131"/>
    </location>
</feature>
<organism evidence="7 8">
    <name type="scientific">Marixanthomonas spongiae</name>
    <dbReference type="NCBI Taxonomy" id="2174845"/>
    <lineage>
        <taxon>Bacteria</taxon>
        <taxon>Pseudomonadati</taxon>
        <taxon>Bacteroidota</taxon>
        <taxon>Flavobacteriia</taxon>
        <taxon>Flavobacteriales</taxon>
        <taxon>Flavobacteriaceae</taxon>
        <taxon>Marixanthomonas</taxon>
    </lineage>
</organism>
<name>A0A2U0I3R5_9FLAO</name>
<protein>
    <recommendedName>
        <fullName evidence="9">Polysaccharide biosynthesis protein C-terminal domain-containing protein</fullName>
    </recommendedName>
</protein>
<dbReference type="PANTHER" id="PTHR30250:SF11">
    <property type="entry name" value="O-ANTIGEN TRANSPORTER-RELATED"/>
    <property type="match status" value="1"/>
</dbReference>
<evidence type="ECO:0008006" key="9">
    <source>
        <dbReference type="Google" id="ProtNLM"/>
    </source>
</evidence>
<dbReference type="GO" id="GO:0005886">
    <property type="term" value="C:plasma membrane"/>
    <property type="evidence" value="ECO:0007669"/>
    <property type="project" value="UniProtKB-SubCell"/>
</dbReference>
<evidence type="ECO:0000256" key="1">
    <source>
        <dbReference type="ARBA" id="ARBA00004651"/>
    </source>
</evidence>
<accession>A0A2U0I3R5</accession>
<sequence length="491" mass="55686">MHIAVLSLFSLLLIPILLTHWDLELYGTWITIITIFNLIQVLEFGHASYVGNQFNQLVHQDTAAAKMVLGSAWRANVVMGIVQLTLVVLLYMSGVLAFFLDTHINTAHVAIVLGILFCYRMAIGSFRGIVVKTLNPFGLIYKSFQFAVIEKIVEFFILVYAAVANLSLIRLAMVWFLTKSCYSFLVLFQLKRLLPAYFPWWKSGSFQLGIINMKRSIPFAVSNFLDRLGNDGVVLLLSAFVGTSFLPLFVATRTLVNFGLKISDLLRTPLAPELINLYAKNKLKKITDVFKLYWFITGVALMGGFILSLWFIESLFEFWTRGNLSFNLALFNLLVVILLFQNYGRIITAFFMGINKTNVVLLTSVMRTILFFTVAFLFKGYGWYGIVFGMLFSELFVVSLWLPYHAYATLSVEKEQKPGFILPLFAILSVAGVLYVHYALPTFWAEMLLLIPIGALFYLQYKHIAPKTRNMVLKDVAKLLTFTSKPKGNAQ</sequence>